<evidence type="ECO:0000256" key="2">
    <source>
        <dbReference type="ARBA" id="ARBA00022561"/>
    </source>
</evidence>
<dbReference type="GO" id="GO:0019028">
    <property type="term" value="C:viral capsid"/>
    <property type="evidence" value="ECO:0007669"/>
    <property type="project" value="UniProtKB-KW"/>
</dbReference>
<dbReference type="Pfam" id="PF06184">
    <property type="entry name" value="Potex_coat"/>
    <property type="match status" value="1"/>
</dbReference>
<reference evidence="4" key="1">
    <citation type="submission" date="2016-11" db="EMBL/GenBank/DDBJ databases">
        <title>Complete nucleotide sequence of an isolate of Grapevine satellite virus and evidence for the presence of multimeric forms in infected grapevine.</title>
        <authorList>
            <person name="Candresse T."/>
            <person name="Marais A."/>
            <person name="Theil S."/>
            <person name="Faure C."/>
            <person name="Boursiquot J.-M."/>
            <person name="Lacombe T."/>
        </authorList>
    </citation>
    <scope>NUCLEOTIDE SEQUENCE</scope>
    <source>
        <strain evidence="4">Askeri</strain>
    </source>
</reference>
<dbReference type="InterPro" id="IPR037164">
    <property type="entry name" value="Satellite_virus_coat_sf"/>
</dbReference>
<dbReference type="SUPFAM" id="SSF88650">
    <property type="entry name" value="Satellite viruses"/>
    <property type="match status" value="1"/>
</dbReference>
<keyword evidence="2" id="KW-0167">Capsid protein</keyword>
<organism evidence="4">
    <name type="scientific">Grapevine satellite virus</name>
    <dbReference type="NCBI Taxonomy" id="1343493"/>
    <lineage>
        <taxon>Viruses</taxon>
        <taxon>Riboviria</taxon>
        <taxon>Riboviria incertae sedis</taxon>
        <taxon>Tombendovirales</taxon>
        <taxon>Tomosaviridae</taxon>
        <taxon>Virtovirus</taxon>
    </lineage>
</organism>
<comment type="subcellular location">
    <subcellularLocation>
        <location evidence="1">Virion</location>
    </subcellularLocation>
</comment>
<keyword evidence="3" id="KW-0946">Virion</keyword>
<evidence type="ECO:0000256" key="3">
    <source>
        <dbReference type="ARBA" id="ARBA00022844"/>
    </source>
</evidence>
<protein>
    <submittedName>
        <fullName evidence="4">ORF1</fullName>
    </submittedName>
</protein>
<accession>A0A1L6KW11</accession>
<dbReference type="GO" id="GO:0005198">
    <property type="term" value="F:structural molecule activity"/>
    <property type="evidence" value="ECO:0007669"/>
    <property type="project" value="InterPro"/>
</dbReference>
<evidence type="ECO:0000313" key="4">
    <source>
        <dbReference type="EMBL" id="APR73452.1"/>
    </source>
</evidence>
<dbReference type="Gene3D" id="2.60.120.220">
    <property type="entry name" value="Satellite virus coat domain"/>
    <property type="match status" value="1"/>
</dbReference>
<dbReference type="InterPro" id="IPR010392">
    <property type="entry name" value="Satellite_virus_coat"/>
</dbReference>
<name>A0A1L6KW11_9VIRU</name>
<proteinExistence type="predicted"/>
<dbReference type="EMBL" id="KY211673">
    <property type="protein sequence ID" value="APR73452.1"/>
    <property type="molecule type" value="Genomic_RNA"/>
</dbReference>
<evidence type="ECO:0000256" key="1">
    <source>
        <dbReference type="ARBA" id="ARBA00004328"/>
    </source>
</evidence>
<sequence>MVPRPNRRNNTSRRRGVPALREVNYATVNAGTQTAFARKDLQILAGCGDRSFRLVGLALQISALSDPVIVQVHIFNEALKEIALCNRLVAQGNTWLRLRIPVSYKQWWSGETTQSQTLVRVDLIPTYKNQNSKVSFLLSVLCRLGTSEITAHP</sequence>